<evidence type="ECO:0000313" key="11">
    <source>
        <dbReference type="EMBL" id="SEV94365.1"/>
    </source>
</evidence>
<keyword evidence="5 9" id="KW-0812">Transmembrane</keyword>
<reference evidence="11 12" key="1">
    <citation type="submission" date="2016-10" db="EMBL/GenBank/DDBJ databases">
        <authorList>
            <person name="de Groot N.N."/>
        </authorList>
    </citation>
    <scope>NUCLEOTIDE SEQUENCE [LARGE SCALE GENOMIC DNA]</scope>
    <source>
        <strain evidence="11 12">DSM 9179</strain>
    </source>
</reference>
<keyword evidence="3" id="KW-1003">Cell membrane</keyword>
<keyword evidence="7 9" id="KW-0472">Membrane</keyword>
<comment type="subcellular location">
    <subcellularLocation>
        <location evidence="1">Cell inner membrane</location>
        <topology evidence="1">Multi-pass membrane protein</topology>
    </subcellularLocation>
</comment>
<dbReference type="PANTHER" id="PTHR30012">
    <property type="entry name" value="GENERAL SECRETION PATHWAY PROTEIN"/>
    <property type="match status" value="1"/>
</dbReference>
<organism evidence="11 12">
    <name type="scientific">[Clostridium] fimetarium</name>
    <dbReference type="NCBI Taxonomy" id="99656"/>
    <lineage>
        <taxon>Bacteria</taxon>
        <taxon>Bacillati</taxon>
        <taxon>Bacillota</taxon>
        <taxon>Clostridia</taxon>
        <taxon>Lachnospirales</taxon>
        <taxon>Lachnospiraceae</taxon>
    </lineage>
</organism>
<evidence type="ECO:0000256" key="3">
    <source>
        <dbReference type="ARBA" id="ARBA00022475"/>
    </source>
</evidence>
<dbReference type="Proteomes" id="UP000199701">
    <property type="component" value="Unassembled WGS sequence"/>
</dbReference>
<feature type="transmembrane region" description="Helical" evidence="9">
    <location>
        <begin position="225"/>
        <end position="242"/>
    </location>
</feature>
<feature type="transmembrane region" description="Helical" evidence="9">
    <location>
        <begin position="377"/>
        <end position="397"/>
    </location>
</feature>
<dbReference type="OrthoDB" id="9805682at2"/>
<feature type="transmembrane region" description="Helical" evidence="9">
    <location>
        <begin position="172"/>
        <end position="197"/>
    </location>
</feature>
<evidence type="ECO:0000256" key="9">
    <source>
        <dbReference type="SAM" id="Phobius"/>
    </source>
</evidence>
<dbReference type="InterPro" id="IPR003004">
    <property type="entry name" value="GspF/PilC"/>
</dbReference>
<comment type="similarity">
    <text evidence="2">Belongs to the GSP F family.</text>
</comment>
<keyword evidence="6 9" id="KW-1133">Transmembrane helix</keyword>
<dbReference type="Gene3D" id="1.20.81.30">
    <property type="entry name" value="Type II secretion system (T2SS), domain F"/>
    <property type="match status" value="2"/>
</dbReference>
<feature type="coiled-coil region" evidence="8">
    <location>
        <begin position="91"/>
        <end position="125"/>
    </location>
</feature>
<dbReference type="PRINTS" id="PR00812">
    <property type="entry name" value="BCTERIALGSPF"/>
</dbReference>
<name>A0A1I0N0L9_9FIRM</name>
<dbReference type="AlphaFoldDB" id="A0A1I0N0L9"/>
<protein>
    <submittedName>
        <fullName evidence="11">Type IV pilus assembly protein PilC</fullName>
    </submittedName>
</protein>
<dbReference type="Pfam" id="PF00482">
    <property type="entry name" value="T2SSF"/>
    <property type="match status" value="2"/>
</dbReference>
<dbReference type="InterPro" id="IPR018076">
    <property type="entry name" value="T2SS_GspF_dom"/>
</dbReference>
<dbReference type="RefSeq" id="WP_092450730.1">
    <property type="nucleotide sequence ID" value="NZ_FOJI01000002.1"/>
</dbReference>
<evidence type="ECO:0000313" key="12">
    <source>
        <dbReference type="Proteomes" id="UP000199701"/>
    </source>
</evidence>
<accession>A0A1I0N0L9</accession>
<evidence type="ECO:0000256" key="7">
    <source>
        <dbReference type="ARBA" id="ARBA00023136"/>
    </source>
</evidence>
<dbReference type="EMBL" id="FOJI01000002">
    <property type="protein sequence ID" value="SEV94365.1"/>
    <property type="molecule type" value="Genomic_DNA"/>
</dbReference>
<evidence type="ECO:0000256" key="6">
    <source>
        <dbReference type="ARBA" id="ARBA00022989"/>
    </source>
</evidence>
<dbReference type="STRING" id="99656.SAMN05421659_102284"/>
<proteinExistence type="inferred from homology"/>
<dbReference type="FunFam" id="1.20.81.30:FF:000001">
    <property type="entry name" value="Type II secretion system protein F"/>
    <property type="match status" value="2"/>
</dbReference>
<evidence type="ECO:0000259" key="10">
    <source>
        <dbReference type="Pfam" id="PF00482"/>
    </source>
</evidence>
<keyword evidence="12" id="KW-1185">Reference proteome</keyword>
<evidence type="ECO:0000256" key="2">
    <source>
        <dbReference type="ARBA" id="ARBA00005745"/>
    </source>
</evidence>
<feature type="domain" description="Type II secretion system protein GspF" evidence="10">
    <location>
        <begin position="274"/>
        <end position="396"/>
    </location>
</feature>
<dbReference type="PANTHER" id="PTHR30012:SF0">
    <property type="entry name" value="TYPE II SECRETION SYSTEM PROTEIN F-RELATED"/>
    <property type="match status" value="1"/>
</dbReference>
<gene>
    <name evidence="11" type="ORF">SAMN05421659_102284</name>
</gene>
<evidence type="ECO:0000256" key="8">
    <source>
        <dbReference type="SAM" id="Coils"/>
    </source>
</evidence>
<feature type="domain" description="Type II secretion system protein GspF" evidence="10">
    <location>
        <begin position="71"/>
        <end position="194"/>
    </location>
</feature>
<keyword evidence="4" id="KW-0997">Cell inner membrane</keyword>
<dbReference type="GO" id="GO:0005886">
    <property type="term" value="C:plasma membrane"/>
    <property type="evidence" value="ECO:0007669"/>
    <property type="project" value="UniProtKB-SubCell"/>
</dbReference>
<keyword evidence="8" id="KW-0175">Coiled coil</keyword>
<evidence type="ECO:0000256" key="1">
    <source>
        <dbReference type="ARBA" id="ARBA00004429"/>
    </source>
</evidence>
<evidence type="ECO:0000256" key="5">
    <source>
        <dbReference type="ARBA" id="ARBA00022692"/>
    </source>
</evidence>
<evidence type="ECO:0000256" key="4">
    <source>
        <dbReference type="ARBA" id="ARBA00022519"/>
    </source>
</evidence>
<dbReference type="InterPro" id="IPR042094">
    <property type="entry name" value="T2SS_GspF_sf"/>
</dbReference>
<sequence length="405" mass="44613">METFSYTAVAATGKEKKGSIEAENRDEAARQLKTEGYTPIVIKSQNFLDKDLSLSFGLGVKKVKTRDLSVFCRQFSSILKAGVSVISALEMLSEQTENKSLRQALKNVQSNVEKGENLADAMRLEGNVFPPLLINMISAGESSGSLEISIERMAIQFEKDAKLKGMVKKAMMYPMVLCFVAIGVVIVMMAFVIPSFMKMFEDMEESMPPFTQFVINMSNFITQKWYLLIAIVVAVVVGYNTYAKTDNGLHTIASIKLKIPVFGTLVTKTACARFSRTFGTLLAAGMPMIDALDITAKTMDNVKFKEALMKVKSGVGLGLSLSTQLRASNLFPSMVIHMTNIGEETGNLEEMLNNVANYYDEEVEITTQQVTALMEPMIILVMAAIVCGLIMAIYSPMIQLYNTLG</sequence>